<keyword evidence="1" id="KW-0677">Repeat</keyword>
<reference evidence="5 6" key="1">
    <citation type="journal article" date="2017" name="BMC Genomics">
        <title>Chromosome level assembly and secondary metabolite potential of the parasitic fungus Cordyceps militaris.</title>
        <authorList>
            <person name="Kramer G.J."/>
            <person name="Nodwell J.R."/>
        </authorList>
    </citation>
    <scope>NUCLEOTIDE SEQUENCE [LARGE SCALE GENOMIC DNA]</scope>
    <source>
        <strain evidence="5 6">ATCC 34164</strain>
    </source>
</reference>
<dbReference type="Proteomes" id="UP000323067">
    <property type="component" value="Chromosome vi"/>
</dbReference>
<dbReference type="Pfam" id="PF12796">
    <property type="entry name" value="Ank_2"/>
    <property type="match status" value="4"/>
</dbReference>
<evidence type="ECO:0000256" key="4">
    <source>
        <dbReference type="SAM" id="Phobius"/>
    </source>
</evidence>
<evidence type="ECO:0000256" key="2">
    <source>
        <dbReference type="ARBA" id="ARBA00023043"/>
    </source>
</evidence>
<evidence type="ECO:0000256" key="1">
    <source>
        <dbReference type="ARBA" id="ARBA00022737"/>
    </source>
</evidence>
<evidence type="ECO:0000313" key="5">
    <source>
        <dbReference type="EMBL" id="ATY60440.1"/>
    </source>
</evidence>
<dbReference type="PANTHER" id="PTHR24126:SF61">
    <property type="entry name" value="CHROMOSOME UNDETERMINED SCAFFOLD_2, WHOLE GENOME SHOTGUN SEQUENCE"/>
    <property type="match status" value="1"/>
</dbReference>
<dbReference type="Pfam" id="PF00023">
    <property type="entry name" value="Ank"/>
    <property type="match status" value="1"/>
</dbReference>
<feature type="repeat" description="ANK" evidence="3">
    <location>
        <begin position="453"/>
        <end position="485"/>
    </location>
</feature>
<name>A0A2H4SBD9_CORMI</name>
<feature type="transmembrane region" description="Helical" evidence="4">
    <location>
        <begin position="1245"/>
        <end position="1265"/>
    </location>
</feature>
<dbReference type="EMBL" id="CP023323">
    <property type="protein sequence ID" value="ATY60440.1"/>
    <property type="molecule type" value="Genomic_DNA"/>
</dbReference>
<organism evidence="5 6">
    <name type="scientific">Cordyceps militaris</name>
    <name type="common">Caterpillar fungus</name>
    <name type="synonym">Clavaria militaris</name>
    <dbReference type="NCBI Taxonomy" id="73501"/>
    <lineage>
        <taxon>Eukaryota</taxon>
        <taxon>Fungi</taxon>
        <taxon>Dikarya</taxon>
        <taxon>Ascomycota</taxon>
        <taxon>Pezizomycotina</taxon>
        <taxon>Sordariomycetes</taxon>
        <taxon>Hypocreomycetidae</taxon>
        <taxon>Hypocreales</taxon>
        <taxon>Cordycipitaceae</taxon>
        <taxon>Cordyceps</taxon>
    </lineage>
</organism>
<feature type="transmembrane region" description="Helical" evidence="4">
    <location>
        <begin position="1277"/>
        <end position="1295"/>
    </location>
</feature>
<dbReference type="VEuPathDB" id="FungiDB:CCM_03299"/>
<dbReference type="PROSITE" id="PS50297">
    <property type="entry name" value="ANK_REP_REGION"/>
    <property type="match status" value="5"/>
</dbReference>
<evidence type="ECO:0000313" key="6">
    <source>
        <dbReference type="Proteomes" id="UP000323067"/>
    </source>
</evidence>
<feature type="repeat" description="ANK" evidence="3">
    <location>
        <begin position="173"/>
        <end position="205"/>
    </location>
</feature>
<dbReference type="SUPFAM" id="SSF48403">
    <property type="entry name" value="Ankyrin repeat"/>
    <property type="match status" value="2"/>
</dbReference>
<gene>
    <name evidence="5" type="ORF">A9K55_005676</name>
</gene>
<protein>
    <submittedName>
        <fullName evidence="5">Ankyrin 2,3 unc44</fullName>
    </submittedName>
</protein>
<dbReference type="Gene3D" id="1.25.40.20">
    <property type="entry name" value="Ankyrin repeat-containing domain"/>
    <property type="match status" value="4"/>
</dbReference>
<keyword evidence="4" id="KW-1133">Transmembrane helix</keyword>
<dbReference type="PROSITE" id="PS50088">
    <property type="entry name" value="ANK_REPEAT"/>
    <property type="match status" value="5"/>
</dbReference>
<dbReference type="PANTHER" id="PTHR24126">
    <property type="entry name" value="ANKYRIN REPEAT, PH AND SEC7 DOMAIN CONTAINING PROTEIN SECG-RELATED"/>
    <property type="match status" value="1"/>
</dbReference>
<dbReference type="VEuPathDB" id="FungiDB:A9K55_005676"/>
<dbReference type="GO" id="GO:0061629">
    <property type="term" value="F:RNA polymerase II-specific DNA-binding transcription factor binding"/>
    <property type="evidence" value="ECO:0007669"/>
    <property type="project" value="TreeGrafter"/>
</dbReference>
<dbReference type="GO" id="GO:0005634">
    <property type="term" value="C:nucleus"/>
    <property type="evidence" value="ECO:0007669"/>
    <property type="project" value="TreeGrafter"/>
</dbReference>
<keyword evidence="4" id="KW-0472">Membrane</keyword>
<accession>A0A2H4SBD9</accession>
<dbReference type="GO" id="GO:0006357">
    <property type="term" value="P:regulation of transcription by RNA polymerase II"/>
    <property type="evidence" value="ECO:0007669"/>
    <property type="project" value="TreeGrafter"/>
</dbReference>
<dbReference type="PRINTS" id="PR01415">
    <property type="entry name" value="ANKYRIN"/>
</dbReference>
<feature type="repeat" description="ANK" evidence="3">
    <location>
        <begin position="552"/>
        <end position="574"/>
    </location>
</feature>
<dbReference type="InterPro" id="IPR036770">
    <property type="entry name" value="Ankyrin_rpt-contain_sf"/>
</dbReference>
<sequence>MFGQAQPHPLPEDSKIVKRDSFYLRFDSSSWYWNKPEQAIKRVVADAKDLVSKSPSNPTFVSAMLQRCSDQDAEVADSFIIGAIASNKKLVNEVGGQHQVPALHSAILAKRKGLVCELMSNGANLDLVDKDLKGPLHCAAEVGDLDIVEALIKNAPSTSQGGWRARISAQDSSGMTPLGIACKYGHSQVVEYLLRKFPDAQQRAGSGGRTPLHIAATHGHLNVVKMLLDYEHPTDSGLTPVKESSSSQAESLTRPIASVAFGPIFDINQRTAEGRTSLHLACRGGKIEVVKFLLDRHADSTIFSYNGESCLWDAARFGHLQVVQHLLNYEALASAINKWNSSGITLLSASCATKSHLVAEELLDAGADCAIANNDGSTPFTEAITRSDCRSMSALLKSKSFKENSLQAISYKVDGEPSTALHLACQRHNLNMVRLLVRELPLKHLHESLKDVHGRTPLHEASRMGYHGIVNVLLSEGASVNETDGNGWTPLHYASHEALGYLHVPSGFRSRDASSDDYWDRDENAYGSDENYDETVKLLMGAYANVEARNRNGDTALHLAAIQGHTSRVSLLLDMLPTPPESLGLFNSQEETPLICSLKNNHGQVAKRLVTEMSKVEFQDDKTRDDYLRFLIQQGEHALVASILYKEARTKQRLRLDSVTQGEKALILAAFLGSPRLVWWLLQSNASSTSLRHDIEAARLVCADEFKRCVADERACGSDQISIMKKKEINRLLQDLGDTLELLRNPPPHNERGQRFALSVQYAGARDQSSQLLNKYTVELLDLYEDQFIQHSTSLSEALYLRSPSEIMKELWTRVSNLDGSHGRLWPTPANMPREMATPNVRWIHLPANNVSFNSLLASRVQANEQRKMRWMVDMAAALNGNSKVEQLDSSWLFFSGEEVTGRQERTSFMKPQCTMRSSSGSMPYVAPAWRGTERSLSDYKTLLQVYQEKGSLIHGTRTLDEYFYHSCTGSELDESIQVLNDDQVLTKTIHHDQTKQGSKLQVNVDHLWVWVIDKATVVTSTTHRCDWEVNPMGGAIVAALRDAMNDTEKVPKNAYEMADFIIASCINSFDTQFSMTSQDEHPIPQAQSLSVDLSASETLRVNIKEVFSDAIAKASISEVHLYNECVGDKQHKKLPSSVLSHFLKRGVALRNAAAVLSREIKDIRDEIKTIRLVAERQKTVQAEFRRIAFKTGCRFSIRNMVHELGNMDQAAERIESSIRVTLAIQHNAKAIEHARVAVGQGRHVLALTVVAIVFVPASFFATVASIPPNSGNVTEYLEWALAFGFLYAFFFSGIGEQIFVSLGRGVATFWGFLVRVAASTAIKCCRRVPFGGHLRRAAWARWVAEEVRRLADGGAGS</sequence>
<feature type="repeat" description="ANK" evidence="3">
    <location>
        <begin position="273"/>
        <end position="305"/>
    </location>
</feature>
<keyword evidence="2 3" id="KW-0040">ANK repeat</keyword>
<dbReference type="InterPro" id="IPR002110">
    <property type="entry name" value="Ankyrin_rpt"/>
</dbReference>
<dbReference type="SMART" id="SM00248">
    <property type="entry name" value="ANK"/>
    <property type="match status" value="14"/>
</dbReference>
<evidence type="ECO:0000256" key="3">
    <source>
        <dbReference type="PROSITE-ProRule" id="PRU00023"/>
    </source>
</evidence>
<proteinExistence type="predicted"/>
<keyword evidence="4" id="KW-0812">Transmembrane</keyword>
<feature type="repeat" description="ANK" evidence="3">
    <location>
        <begin position="207"/>
        <end position="229"/>
    </location>
</feature>